<evidence type="ECO:0008006" key="10">
    <source>
        <dbReference type="Google" id="ProtNLM"/>
    </source>
</evidence>
<proteinExistence type="predicted"/>
<dbReference type="Gene3D" id="3.30.40.10">
    <property type="entry name" value="Zinc/RING finger domain, C3HC4 (zinc finger)"/>
    <property type="match status" value="3"/>
</dbReference>
<evidence type="ECO:0000313" key="8">
    <source>
        <dbReference type="EMBL" id="TFL01597.1"/>
    </source>
</evidence>
<evidence type="ECO:0000313" key="9">
    <source>
        <dbReference type="Proteomes" id="UP000305067"/>
    </source>
</evidence>
<feature type="domain" description="TRAF-type" evidence="7">
    <location>
        <begin position="157"/>
        <end position="201"/>
    </location>
</feature>
<dbReference type="PROSITE" id="PS50145">
    <property type="entry name" value="ZF_TRAF"/>
    <property type="match status" value="2"/>
</dbReference>
<dbReference type="InterPro" id="IPR017907">
    <property type="entry name" value="Znf_RING_CS"/>
</dbReference>
<dbReference type="OrthoDB" id="1630758at2759"/>
<dbReference type="PROSITE" id="PS50089">
    <property type="entry name" value="ZF_RING_2"/>
    <property type="match status" value="1"/>
</dbReference>
<dbReference type="InterPro" id="IPR001293">
    <property type="entry name" value="Znf_TRAF"/>
</dbReference>
<sequence>MSTIYSYVESVNQNLICCICHTPYVEPATARTCTHTFCRQCILRALSHSPHCPIDRSPLSINDLTPAGHALRSLVNELSVGCSNKSEGCEHRCERQLLDNHLRNSCPFTLVPCPSSQCQERLFRKDVKALGNSECIHVNVECDGCSALVQRSTLSMHLQECPRQDMNCPDCHTPLRRSELSEHSMICPDYIVKCHHASSGCAWTGARSSSSGHSLSCPYEAIGAFLTQHEDHVSVLTMENASLKHRVASLEGIVESFRSEMRVVKELLGPWTRSRAQARPSDPFSNLNNNVNEPILPRIQTGSTAFPGEPGSFESDFPDYLSPVGAHPPNQDLLASYFPPENNAPSGQPTPDYRHRSSQWLPGQGYTQSPRSMPHRLSASITSPVEPSAFMYPPESRHLSAPRLPQAPHIPPVHLHGTLEDSFDDLRESVVNLAATVTSLSQNTEMALASESLRLGEETVSLRSSVHGLRMQVHGIMVDRHAQASSASDPGAAEYGWLGPTGVRPSRLPGGATSLHGMHASMSPTTKL</sequence>
<dbReference type="Pfam" id="PF02176">
    <property type="entry name" value="zf-TRAF"/>
    <property type="match status" value="1"/>
</dbReference>
<name>A0A5C3QJ81_9AGAR</name>
<feature type="zinc finger region" description="TRAF-type" evidence="4">
    <location>
        <begin position="157"/>
        <end position="201"/>
    </location>
</feature>
<evidence type="ECO:0000256" key="1">
    <source>
        <dbReference type="ARBA" id="ARBA00022723"/>
    </source>
</evidence>
<accession>A0A5C3QJ81</accession>
<reference evidence="8 9" key="1">
    <citation type="journal article" date="2019" name="Nat. Ecol. Evol.">
        <title>Megaphylogeny resolves global patterns of mushroom evolution.</title>
        <authorList>
            <person name="Varga T."/>
            <person name="Krizsan K."/>
            <person name="Foldi C."/>
            <person name="Dima B."/>
            <person name="Sanchez-Garcia M."/>
            <person name="Sanchez-Ramirez S."/>
            <person name="Szollosi G.J."/>
            <person name="Szarkandi J.G."/>
            <person name="Papp V."/>
            <person name="Albert L."/>
            <person name="Andreopoulos W."/>
            <person name="Angelini C."/>
            <person name="Antonin V."/>
            <person name="Barry K.W."/>
            <person name="Bougher N.L."/>
            <person name="Buchanan P."/>
            <person name="Buyck B."/>
            <person name="Bense V."/>
            <person name="Catcheside P."/>
            <person name="Chovatia M."/>
            <person name="Cooper J."/>
            <person name="Damon W."/>
            <person name="Desjardin D."/>
            <person name="Finy P."/>
            <person name="Geml J."/>
            <person name="Haridas S."/>
            <person name="Hughes K."/>
            <person name="Justo A."/>
            <person name="Karasinski D."/>
            <person name="Kautmanova I."/>
            <person name="Kiss B."/>
            <person name="Kocsube S."/>
            <person name="Kotiranta H."/>
            <person name="LaButti K.M."/>
            <person name="Lechner B.E."/>
            <person name="Liimatainen K."/>
            <person name="Lipzen A."/>
            <person name="Lukacs Z."/>
            <person name="Mihaltcheva S."/>
            <person name="Morgado L.N."/>
            <person name="Niskanen T."/>
            <person name="Noordeloos M.E."/>
            <person name="Ohm R.A."/>
            <person name="Ortiz-Santana B."/>
            <person name="Ovrebo C."/>
            <person name="Racz N."/>
            <person name="Riley R."/>
            <person name="Savchenko A."/>
            <person name="Shiryaev A."/>
            <person name="Soop K."/>
            <person name="Spirin V."/>
            <person name="Szebenyi C."/>
            <person name="Tomsovsky M."/>
            <person name="Tulloss R.E."/>
            <person name="Uehling J."/>
            <person name="Grigoriev I.V."/>
            <person name="Vagvolgyi C."/>
            <person name="Papp T."/>
            <person name="Martin F.M."/>
            <person name="Miettinen O."/>
            <person name="Hibbett D.S."/>
            <person name="Nagy L.G."/>
        </authorList>
    </citation>
    <scope>NUCLEOTIDE SEQUENCE [LARGE SCALE GENOMIC DNA]</scope>
    <source>
        <strain evidence="8 9">CBS 309.79</strain>
    </source>
</reference>
<feature type="zinc finger region" description="TRAF-type" evidence="4">
    <location>
        <begin position="101"/>
        <end position="154"/>
    </location>
</feature>
<feature type="region of interest" description="Disordered" evidence="5">
    <location>
        <begin position="504"/>
        <end position="528"/>
    </location>
</feature>
<gene>
    <name evidence="8" type="ORF">BDV98DRAFT_567223</name>
</gene>
<evidence type="ECO:0000256" key="5">
    <source>
        <dbReference type="SAM" id="MobiDB-lite"/>
    </source>
</evidence>
<dbReference type="GO" id="GO:0016567">
    <property type="term" value="P:protein ubiquitination"/>
    <property type="evidence" value="ECO:0007669"/>
    <property type="project" value="InterPro"/>
</dbReference>
<keyword evidence="9" id="KW-1185">Reference proteome</keyword>
<dbReference type="AlphaFoldDB" id="A0A5C3QJ81"/>
<dbReference type="PANTHER" id="PTHR10131">
    <property type="entry name" value="TNF RECEPTOR ASSOCIATED FACTOR"/>
    <property type="match status" value="1"/>
</dbReference>
<dbReference type="GO" id="GO:0004842">
    <property type="term" value="F:ubiquitin-protein transferase activity"/>
    <property type="evidence" value="ECO:0007669"/>
    <property type="project" value="InterPro"/>
</dbReference>
<dbReference type="InterPro" id="IPR013083">
    <property type="entry name" value="Znf_RING/FYVE/PHD"/>
</dbReference>
<dbReference type="GO" id="GO:0008270">
    <property type="term" value="F:zinc ion binding"/>
    <property type="evidence" value="ECO:0007669"/>
    <property type="project" value="UniProtKB-KW"/>
</dbReference>
<dbReference type="Pfam" id="PF13923">
    <property type="entry name" value="zf-C3HC4_2"/>
    <property type="match status" value="1"/>
</dbReference>
<feature type="domain" description="RING-type" evidence="6">
    <location>
        <begin position="17"/>
        <end position="56"/>
    </location>
</feature>
<protein>
    <recommendedName>
        <fullName evidence="10">RING-type domain-containing protein</fullName>
    </recommendedName>
</protein>
<feature type="compositionally biased region" description="Polar residues" evidence="5">
    <location>
        <begin position="358"/>
        <end position="371"/>
    </location>
</feature>
<dbReference type="InterPro" id="IPR003613">
    <property type="entry name" value="Ubox_domain"/>
</dbReference>
<dbReference type="InterPro" id="IPR001841">
    <property type="entry name" value="Znf_RING"/>
</dbReference>
<evidence type="ECO:0000259" key="7">
    <source>
        <dbReference type="PROSITE" id="PS50145"/>
    </source>
</evidence>
<dbReference type="SUPFAM" id="SSF49599">
    <property type="entry name" value="TRAF domain-like"/>
    <property type="match status" value="1"/>
</dbReference>
<dbReference type="PROSITE" id="PS00518">
    <property type="entry name" value="ZF_RING_1"/>
    <property type="match status" value="1"/>
</dbReference>
<feature type="domain" description="TRAF-type" evidence="7">
    <location>
        <begin position="101"/>
        <end position="154"/>
    </location>
</feature>
<dbReference type="STRING" id="1884261.A0A5C3QJ81"/>
<dbReference type="PANTHER" id="PTHR10131:SF94">
    <property type="entry name" value="TNF RECEPTOR-ASSOCIATED FACTOR 4"/>
    <property type="match status" value="1"/>
</dbReference>
<keyword evidence="3 4" id="KW-0862">Zinc</keyword>
<evidence type="ECO:0000256" key="2">
    <source>
        <dbReference type="ARBA" id="ARBA00022771"/>
    </source>
</evidence>
<evidence type="ECO:0000256" key="3">
    <source>
        <dbReference type="ARBA" id="ARBA00022833"/>
    </source>
</evidence>
<dbReference type="Proteomes" id="UP000305067">
    <property type="component" value="Unassembled WGS sequence"/>
</dbReference>
<dbReference type="EMBL" id="ML178824">
    <property type="protein sequence ID" value="TFL01597.1"/>
    <property type="molecule type" value="Genomic_DNA"/>
</dbReference>
<feature type="region of interest" description="Disordered" evidence="5">
    <location>
        <begin position="322"/>
        <end position="378"/>
    </location>
</feature>
<keyword evidence="1 4" id="KW-0479">Metal-binding</keyword>
<evidence type="ECO:0000259" key="6">
    <source>
        <dbReference type="PROSITE" id="PS50089"/>
    </source>
</evidence>
<dbReference type="SMART" id="SM00504">
    <property type="entry name" value="Ubox"/>
    <property type="match status" value="1"/>
</dbReference>
<keyword evidence="2 4" id="KW-0863">Zinc-finger</keyword>
<dbReference type="SUPFAM" id="SSF57850">
    <property type="entry name" value="RING/U-box"/>
    <property type="match status" value="1"/>
</dbReference>
<evidence type="ECO:0000256" key="4">
    <source>
        <dbReference type="PROSITE-ProRule" id="PRU00207"/>
    </source>
</evidence>
<organism evidence="8 9">
    <name type="scientific">Pterulicium gracile</name>
    <dbReference type="NCBI Taxonomy" id="1884261"/>
    <lineage>
        <taxon>Eukaryota</taxon>
        <taxon>Fungi</taxon>
        <taxon>Dikarya</taxon>
        <taxon>Basidiomycota</taxon>
        <taxon>Agaricomycotina</taxon>
        <taxon>Agaricomycetes</taxon>
        <taxon>Agaricomycetidae</taxon>
        <taxon>Agaricales</taxon>
        <taxon>Pleurotineae</taxon>
        <taxon>Pterulaceae</taxon>
        <taxon>Pterulicium</taxon>
    </lineage>
</organism>